<sequence length="150" mass="17404">MNIIEVIKNTLDNIFGFMKINPNYEINGKDDGVFEVKIQGNNLNFLIGHQGQSLDALQSILHLTILRQAGEQVTVLIDINGYKDQRAEKIQNMAKSYIDRVRFFQKDVELPPMDPWERRQIHMFVAEYDDVVSESVGEGRERRVTLKPKR</sequence>
<proteinExistence type="predicted"/>
<dbReference type="EMBL" id="LCBB01000010">
    <property type="protein sequence ID" value="KKS02843.1"/>
    <property type="molecule type" value="Genomic_DNA"/>
</dbReference>
<dbReference type="SUPFAM" id="SSF82708">
    <property type="entry name" value="R3H domain"/>
    <property type="match status" value="1"/>
</dbReference>
<dbReference type="GO" id="GO:0003723">
    <property type="term" value="F:RNA binding"/>
    <property type="evidence" value="ECO:0007669"/>
    <property type="project" value="InterPro"/>
</dbReference>
<evidence type="ECO:0000313" key="2">
    <source>
        <dbReference type="EMBL" id="KKS02843.1"/>
    </source>
</evidence>
<dbReference type="InterPro" id="IPR036867">
    <property type="entry name" value="R3H_dom_sf"/>
</dbReference>
<dbReference type="InterPro" id="IPR015946">
    <property type="entry name" value="KH_dom-like_a/b"/>
</dbReference>
<dbReference type="Proteomes" id="UP000033947">
    <property type="component" value="Unassembled WGS sequence"/>
</dbReference>
<dbReference type="Pfam" id="PF01424">
    <property type="entry name" value="R3H"/>
    <property type="match status" value="1"/>
</dbReference>
<evidence type="ECO:0000313" key="3">
    <source>
        <dbReference type="Proteomes" id="UP000033947"/>
    </source>
</evidence>
<dbReference type="SMART" id="SM00393">
    <property type="entry name" value="R3H"/>
    <property type="match status" value="1"/>
</dbReference>
<dbReference type="InterPro" id="IPR034079">
    <property type="entry name" value="R3H_KhpB"/>
</dbReference>
<dbReference type="CDD" id="cd02644">
    <property type="entry name" value="R3H_jag"/>
    <property type="match status" value="1"/>
</dbReference>
<accession>A0A0G0YR26</accession>
<name>A0A0G0YR26_UNCKA</name>
<dbReference type="Gene3D" id="3.30.1370.50">
    <property type="entry name" value="R3H-like domain"/>
    <property type="match status" value="1"/>
</dbReference>
<evidence type="ECO:0000259" key="1">
    <source>
        <dbReference type="PROSITE" id="PS51061"/>
    </source>
</evidence>
<organism evidence="2 3">
    <name type="scientific">candidate division WWE3 bacterium GW2011_GWC2_41_23</name>
    <dbReference type="NCBI Taxonomy" id="1619123"/>
    <lineage>
        <taxon>Bacteria</taxon>
        <taxon>Katanobacteria</taxon>
    </lineage>
</organism>
<dbReference type="PROSITE" id="PS51061">
    <property type="entry name" value="R3H"/>
    <property type="match status" value="1"/>
</dbReference>
<comment type="caution">
    <text evidence="2">The sequence shown here is derived from an EMBL/GenBank/DDBJ whole genome shotgun (WGS) entry which is preliminary data.</text>
</comment>
<dbReference type="InterPro" id="IPR039247">
    <property type="entry name" value="KhpB"/>
</dbReference>
<dbReference type="PANTHER" id="PTHR35800:SF1">
    <property type="entry name" value="RNA-BINDING PROTEIN KHPB"/>
    <property type="match status" value="1"/>
</dbReference>
<feature type="domain" description="R3H" evidence="1">
    <location>
        <begin position="84"/>
        <end position="150"/>
    </location>
</feature>
<protein>
    <recommendedName>
        <fullName evidence="1">R3H domain-containing protein</fullName>
    </recommendedName>
</protein>
<dbReference type="PANTHER" id="PTHR35800">
    <property type="entry name" value="PROTEIN JAG"/>
    <property type="match status" value="1"/>
</dbReference>
<dbReference type="Gene3D" id="3.30.300.20">
    <property type="match status" value="1"/>
</dbReference>
<reference evidence="2 3" key="1">
    <citation type="journal article" date="2015" name="Nature">
        <title>rRNA introns, odd ribosomes, and small enigmatic genomes across a large radiation of phyla.</title>
        <authorList>
            <person name="Brown C.T."/>
            <person name="Hug L.A."/>
            <person name="Thomas B.C."/>
            <person name="Sharon I."/>
            <person name="Castelle C.J."/>
            <person name="Singh A."/>
            <person name="Wilkins M.J."/>
            <person name="Williams K.H."/>
            <person name="Banfield J.F."/>
        </authorList>
    </citation>
    <scope>NUCLEOTIDE SEQUENCE [LARGE SCALE GENOMIC DNA]</scope>
</reference>
<gene>
    <name evidence="2" type="ORF">UU55_C0010G0039</name>
</gene>
<dbReference type="AlphaFoldDB" id="A0A0G0YR26"/>
<dbReference type="InterPro" id="IPR001374">
    <property type="entry name" value="R3H_dom"/>
</dbReference>